<dbReference type="SMART" id="SM01208">
    <property type="entry name" value="G5"/>
    <property type="match status" value="1"/>
</dbReference>
<comment type="caution">
    <text evidence="4">The sequence shown here is derived from an EMBL/GenBank/DDBJ whole genome shotgun (WGS) entry which is preliminary data.</text>
</comment>
<dbReference type="SUPFAM" id="SSF51261">
    <property type="entry name" value="Duplicated hybrid motif"/>
    <property type="match status" value="1"/>
</dbReference>
<dbReference type="SMART" id="SM00257">
    <property type="entry name" value="LysM"/>
    <property type="match status" value="1"/>
</dbReference>
<gene>
    <name evidence="4" type="ORF">CCE28_08835</name>
</gene>
<evidence type="ECO:0000259" key="3">
    <source>
        <dbReference type="PROSITE" id="PS51782"/>
    </source>
</evidence>
<dbReference type="GO" id="GO:0004222">
    <property type="term" value="F:metalloendopeptidase activity"/>
    <property type="evidence" value="ECO:0007669"/>
    <property type="project" value="TreeGrafter"/>
</dbReference>
<dbReference type="EMBL" id="NIBG01000006">
    <property type="protein sequence ID" value="PAB59662.1"/>
    <property type="molecule type" value="Genomic_DNA"/>
</dbReference>
<dbReference type="OrthoDB" id="9809488at2"/>
<sequence length="456" mass="51821">MMFNWKRLMRVDFKKMINENKKICIGISIFALMIISYAIFANSAYEVKVNGKVVGVVKNKILLEEELNKMKKQVEEKIGTKIVDDNKLEFKKINASEDELTSEKNMISILSNLLNYDIQGFVINIDGEDIVVLKDKETAEKVLEEVKKSYTIEGSEIKEATFKEDVKVEEIKVPINQLKEEEEAVEYILTGGIEEKIYEVQKGDTAWDIAIKLDMPLEEIEKANEDVNVERLQIGQEIRLNVPKTYVHVKTTELVSYEEYIDYDIEYERSSALYEGDKKIKKQGIKGKKQIEAEVISFNGEEESRTVLEESLISEPEKMIVITGTKKRVFNVASGNLYNPTRGTMTSRFGTRWGRRHTGIDIANKMGSSIKAAQGGKVVFSGWKGDYGKLVILDHGNGYETYYAHCSSLLVKKGDIVKKGQVIAKVGNTGRSTGPHVHFEVRKNNVPLDPLKYVKY</sequence>
<evidence type="ECO:0008006" key="6">
    <source>
        <dbReference type="Google" id="ProtNLM"/>
    </source>
</evidence>
<dbReference type="InterPro" id="IPR018392">
    <property type="entry name" value="LysM"/>
</dbReference>
<dbReference type="Pfam" id="PF07501">
    <property type="entry name" value="G5"/>
    <property type="match status" value="1"/>
</dbReference>
<dbReference type="SUPFAM" id="SSF54106">
    <property type="entry name" value="LysM domain"/>
    <property type="match status" value="1"/>
</dbReference>
<accession>A0A267MJR9</accession>
<proteinExistence type="predicted"/>
<dbReference type="Gene3D" id="2.70.70.10">
    <property type="entry name" value="Glucose Permease (Domain IIA)"/>
    <property type="match status" value="1"/>
</dbReference>
<evidence type="ECO:0000259" key="2">
    <source>
        <dbReference type="PROSITE" id="PS51109"/>
    </source>
</evidence>
<dbReference type="InterPro" id="IPR011098">
    <property type="entry name" value="G5_dom"/>
</dbReference>
<dbReference type="PROSITE" id="PS51109">
    <property type="entry name" value="G5"/>
    <property type="match status" value="1"/>
</dbReference>
<dbReference type="Proteomes" id="UP000216024">
    <property type="component" value="Unassembled WGS sequence"/>
</dbReference>
<name>A0A267MJR9_9FIRM</name>
<dbReference type="InterPro" id="IPR050570">
    <property type="entry name" value="Cell_wall_metabolism_enzyme"/>
</dbReference>
<reference evidence="4 5" key="1">
    <citation type="submission" date="2017-06" db="EMBL/GenBank/DDBJ databases">
        <title>Draft genome sequence of anaerobic fermentative bacterium Anaeromicrobium sediminis DY2726D isolated from West Pacific Ocean sediments.</title>
        <authorList>
            <person name="Zeng X."/>
        </authorList>
    </citation>
    <scope>NUCLEOTIDE SEQUENCE [LARGE SCALE GENOMIC DNA]</scope>
    <source>
        <strain evidence="4 5">DY2726D</strain>
    </source>
</reference>
<dbReference type="PROSITE" id="PS51782">
    <property type="entry name" value="LYSM"/>
    <property type="match status" value="1"/>
</dbReference>
<dbReference type="InterPro" id="IPR036779">
    <property type="entry name" value="LysM_dom_sf"/>
</dbReference>
<dbReference type="CDD" id="cd12797">
    <property type="entry name" value="M23_peptidase"/>
    <property type="match status" value="1"/>
</dbReference>
<dbReference type="PANTHER" id="PTHR21666:SF270">
    <property type="entry name" value="MUREIN HYDROLASE ACTIVATOR ENVC"/>
    <property type="match status" value="1"/>
</dbReference>
<keyword evidence="1" id="KW-0732">Signal</keyword>
<protein>
    <recommendedName>
        <fullName evidence="6">Peptidase M23</fullName>
    </recommendedName>
</protein>
<dbReference type="Pfam" id="PF01476">
    <property type="entry name" value="LysM"/>
    <property type="match status" value="1"/>
</dbReference>
<dbReference type="Pfam" id="PF01551">
    <property type="entry name" value="Peptidase_M23"/>
    <property type="match status" value="1"/>
</dbReference>
<evidence type="ECO:0000313" key="5">
    <source>
        <dbReference type="Proteomes" id="UP000216024"/>
    </source>
</evidence>
<feature type="domain" description="LysM" evidence="3">
    <location>
        <begin position="196"/>
        <end position="240"/>
    </location>
</feature>
<dbReference type="AlphaFoldDB" id="A0A267MJR9"/>
<evidence type="ECO:0000256" key="1">
    <source>
        <dbReference type="ARBA" id="ARBA00022729"/>
    </source>
</evidence>
<dbReference type="Gene3D" id="2.20.230.10">
    <property type="entry name" value="Resuscitation-promoting factor rpfb"/>
    <property type="match status" value="1"/>
</dbReference>
<dbReference type="InterPro" id="IPR011055">
    <property type="entry name" value="Dup_hybrid_motif"/>
</dbReference>
<organism evidence="4 5">
    <name type="scientific">Anaeromicrobium sediminis</name>
    <dbReference type="NCBI Taxonomy" id="1478221"/>
    <lineage>
        <taxon>Bacteria</taxon>
        <taxon>Bacillati</taxon>
        <taxon>Bacillota</taxon>
        <taxon>Clostridia</taxon>
        <taxon>Peptostreptococcales</taxon>
        <taxon>Thermotaleaceae</taxon>
        <taxon>Anaeromicrobium</taxon>
    </lineage>
</organism>
<dbReference type="InterPro" id="IPR016047">
    <property type="entry name" value="M23ase_b-sheet_dom"/>
</dbReference>
<dbReference type="CDD" id="cd00118">
    <property type="entry name" value="LysM"/>
    <property type="match status" value="1"/>
</dbReference>
<evidence type="ECO:0000313" key="4">
    <source>
        <dbReference type="EMBL" id="PAB59662.1"/>
    </source>
</evidence>
<dbReference type="Gene3D" id="3.10.350.10">
    <property type="entry name" value="LysM domain"/>
    <property type="match status" value="1"/>
</dbReference>
<feature type="domain" description="G5" evidence="2">
    <location>
        <begin position="246"/>
        <end position="327"/>
    </location>
</feature>
<dbReference type="PANTHER" id="PTHR21666">
    <property type="entry name" value="PEPTIDASE-RELATED"/>
    <property type="match status" value="1"/>
</dbReference>
<keyword evidence="5" id="KW-1185">Reference proteome</keyword>